<dbReference type="InterPro" id="IPR011764">
    <property type="entry name" value="Biotin_carboxylation_dom"/>
</dbReference>
<dbReference type="PROSITE" id="PS00866">
    <property type="entry name" value="CPSASE_1"/>
    <property type="match status" value="1"/>
</dbReference>
<gene>
    <name evidence="10" type="ORF">GCM10009547_28450</name>
</gene>
<dbReference type="PROSITE" id="PS00188">
    <property type="entry name" value="BIOTIN"/>
    <property type="match status" value="1"/>
</dbReference>
<keyword evidence="4 6" id="KW-0067">ATP-binding</keyword>
<dbReference type="InterPro" id="IPR005481">
    <property type="entry name" value="BC-like_N"/>
</dbReference>
<evidence type="ECO:0000256" key="4">
    <source>
        <dbReference type="ARBA" id="ARBA00022840"/>
    </source>
</evidence>
<evidence type="ECO:0000256" key="3">
    <source>
        <dbReference type="ARBA" id="ARBA00022741"/>
    </source>
</evidence>
<dbReference type="Pfam" id="PF02786">
    <property type="entry name" value="CPSase_L_D2"/>
    <property type="match status" value="1"/>
</dbReference>
<dbReference type="PANTHER" id="PTHR18866:SF126">
    <property type="entry name" value="BIOTIN CARBOXYLASE"/>
    <property type="match status" value="1"/>
</dbReference>
<feature type="domain" description="Lipoyl-binding" evidence="7">
    <location>
        <begin position="577"/>
        <end position="658"/>
    </location>
</feature>
<feature type="domain" description="ATP-grasp" evidence="8">
    <location>
        <begin position="120"/>
        <end position="319"/>
    </location>
</feature>
<dbReference type="InterPro" id="IPR011761">
    <property type="entry name" value="ATP-grasp"/>
</dbReference>
<dbReference type="InterPro" id="IPR011053">
    <property type="entry name" value="Single_hybrid_motif"/>
</dbReference>
<dbReference type="Gene3D" id="2.40.50.100">
    <property type="match status" value="1"/>
</dbReference>
<dbReference type="InterPro" id="IPR016185">
    <property type="entry name" value="PreATP-grasp_dom_sf"/>
</dbReference>
<dbReference type="SUPFAM" id="SSF52440">
    <property type="entry name" value="PreATP-grasp domain"/>
    <property type="match status" value="1"/>
</dbReference>
<dbReference type="EMBL" id="BAAAHE010000023">
    <property type="protein sequence ID" value="GAA0623670.1"/>
    <property type="molecule type" value="Genomic_DNA"/>
</dbReference>
<dbReference type="SMART" id="SM00878">
    <property type="entry name" value="Biotin_carb_C"/>
    <property type="match status" value="1"/>
</dbReference>
<dbReference type="InterPro" id="IPR000089">
    <property type="entry name" value="Biotin_lipoyl"/>
</dbReference>
<dbReference type="SUPFAM" id="SSF51230">
    <property type="entry name" value="Single hybrid motif"/>
    <property type="match status" value="1"/>
</dbReference>
<feature type="domain" description="Biotin carboxylation" evidence="9">
    <location>
        <begin position="1"/>
        <end position="448"/>
    </location>
</feature>
<evidence type="ECO:0000313" key="10">
    <source>
        <dbReference type="EMBL" id="GAA0623670.1"/>
    </source>
</evidence>
<accession>A0ABN1GYJ2</accession>
<dbReference type="InterPro" id="IPR011054">
    <property type="entry name" value="Rudment_hybrid_motif"/>
</dbReference>
<proteinExistence type="predicted"/>
<dbReference type="Proteomes" id="UP001500957">
    <property type="component" value="Unassembled WGS sequence"/>
</dbReference>
<comment type="caution">
    <text evidence="10">The sequence shown here is derived from an EMBL/GenBank/DDBJ whole genome shotgun (WGS) entry which is preliminary data.</text>
</comment>
<evidence type="ECO:0000313" key="11">
    <source>
        <dbReference type="Proteomes" id="UP001500957"/>
    </source>
</evidence>
<evidence type="ECO:0000256" key="2">
    <source>
        <dbReference type="ARBA" id="ARBA00022598"/>
    </source>
</evidence>
<dbReference type="InterPro" id="IPR005479">
    <property type="entry name" value="CPAse_ATP-bd"/>
</dbReference>
<dbReference type="Pfam" id="PF02785">
    <property type="entry name" value="Biotin_carb_C"/>
    <property type="match status" value="1"/>
</dbReference>
<dbReference type="InterPro" id="IPR005482">
    <property type="entry name" value="Biotin_COase_C"/>
</dbReference>
<keyword evidence="5" id="KW-0092">Biotin</keyword>
<dbReference type="InterPro" id="IPR001882">
    <property type="entry name" value="Biotin_BS"/>
</dbReference>
<dbReference type="Pfam" id="PF00289">
    <property type="entry name" value="Biotin_carb_N"/>
    <property type="match status" value="1"/>
</dbReference>
<keyword evidence="11" id="KW-1185">Reference proteome</keyword>
<evidence type="ECO:0000259" key="9">
    <source>
        <dbReference type="PROSITE" id="PS50979"/>
    </source>
</evidence>
<keyword evidence="2" id="KW-0436">Ligase</keyword>
<evidence type="ECO:0000259" key="7">
    <source>
        <dbReference type="PROSITE" id="PS50968"/>
    </source>
</evidence>
<dbReference type="PROSITE" id="PS50975">
    <property type="entry name" value="ATP_GRASP"/>
    <property type="match status" value="1"/>
</dbReference>
<evidence type="ECO:0000259" key="8">
    <source>
        <dbReference type="PROSITE" id="PS50975"/>
    </source>
</evidence>
<organism evidence="10 11">
    <name type="scientific">Sporichthya brevicatena</name>
    <dbReference type="NCBI Taxonomy" id="171442"/>
    <lineage>
        <taxon>Bacteria</taxon>
        <taxon>Bacillati</taxon>
        <taxon>Actinomycetota</taxon>
        <taxon>Actinomycetes</taxon>
        <taxon>Sporichthyales</taxon>
        <taxon>Sporichthyaceae</taxon>
        <taxon>Sporichthya</taxon>
    </lineage>
</organism>
<evidence type="ECO:0000256" key="6">
    <source>
        <dbReference type="PROSITE-ProRule" id="PRU00409"/>
    </source>
</evidence>
<dbReference type="Pfam" id="PF21139">
    <property type="entry name" value="BT_MCC_alpha"/>
    <property type="match status" value="1"/>
</dbReference>
<protein>
    <submittedName>
        <fullName evidence="10">Biotin carboxylase N-terminal domain-containing protein</fullName>
    </submittedName>
</protein>
<sequence length="661" mass="70316">MFQFVLIANRGEIARRIARTCRELGVGVGAVYSDPDADALHVREADLAVRLPGATAAETYLDIDLVIAAARRMGADALHPGYGFLAENATFAQRCADAGITFIGPSPAAIASMGSKTEAKRTMADAGVPLLPSAYLNDDVGDPSELIAAAERVGYPLLVKASAGGGGKAMRIVHDPSTLADDVAACRREASGAFGDDTVFLERYLVGARHVEIQVFGDQYGQVVHLGERECSVQRRYQKVLEEAPSPAVDTELRQNMGAAAVAAAKAIDYVGAGTVEFLLDADGRYYFLEMNTRLQVEHPVTELTTGLDLVRLQLLVAAGERLPEDLWDLTTTGHAIEARLNAEDVEAGFLPASGHLIRFAVPERPGLRVDTGVGSGSEVSIHYDSMLAKVIVHAPTRGEAAAALASALQHACIDGVTSNRDLLVGVLRDADYRAGATTTGFLEEHDPVRLSRQGRAPLDRARPAYLAAAGLAVLERSRAEARVLSSVPAGFRSTPSQPQQLELVDAGTAVSVEIRPLRRGFEIALDSEPLELEVHRSTPAGSEITLDEIRRRLTVEFEQSRIYVSGPEGVLPLALRSRFADPQDQIEAGSLVAPMPGTAVRVLATEGAQVAAGDPLVVLEAMKMEHTIRATAAAVVAAVRVKTGDQVNTGEVLVVLEEET</sequence>
<reference evidence="10 11" key="1">
    <citation type="journal article" date="2019" name="Int. J. Syst. Evol. Microbiol.">
        <title>The Global Catalogue of Microorganisms (GCM) 10K type strain sequencing project: providing services to taxonomists for standard genome sequencing and annotation.</title>
        <authorList>
            <consortium name="The Broad Institute Genomics Platform"/>
            <consortium name="The Broad Institute Genome Sequencing Center for Infectious Disease"/>
            <person name="Wu L."/>
            <person name="Ma J."/>
        </authorList>
    </citation>
    <scope>NUCLEOTIDE SEQUENCE [LARGE SCALE GENOMIC DNA]</scope>
    <source>
        <strain evidence="10 11">JCM 10671</strain>
    </source>
</reference>
<evidence type="ECO:0000256" key="1">
    <source>
        <dbReference type="ARBA" id="ARBA00001953"/>
    </source>
</evidence>
<evidence type="ECO:0000256" key="5">
    <source>
        <dbReference type="ARBA" id="ARBA00023267"/>
    </source>
</evidence>
<name>A0ABN1GYJ2_9ACTN</name>
<dbReference type="PANTHER" id="PTHR18866">
    <property type="entry name" value="CARBOXYLASE:PYRUVATE/ACETYL-COA/PROPIONYL-COA CARBOXYLASE"/>
    <property type="match status" value="1"/>
</dbReference>
<dbReference type="Gene3D" id="3.30.470.20">
    <property type="entry name" value="ATP-grasp fold, B domain"/>
    <property type="match status" value="1"/>
</dbReference>
<dbReference type="PROSITE" id="PS50979">
    <property type="entry name" value="BC"/>
    <property type="match status" value="1"/>
</dbReference>
<dbReference type="RefSeq" id="WP_344605832.1">
    <property type="nucleotide sequence ID" value="NZ_BAAAHE010000023.1"/>
</dbReference>
<dbReference type="SUPFAM" id="SSF51246">
    <property type="entry name" value="Rudiment single hybrid motif"/>
    <property type="match status" value="1"/>
</dbReference>
<dbReference type="CDD" id="cd06850">
    <property type="entry name" value="biotinyl_domain"/>
    <property type="match status" value="1"/>
</dbReference>
<dbReference type="InterPro" id="IPR050856">
    <property type="entry name" value="Biotin_carboxylase_complex"/>
</dbReference>
<dbReference type="PROSITE" id="PS50968">
    <property type="entry name" value="BIOTINYL_LIPOYL"/>
    <property type="match status" value="1"/>
</dbReference>
<dbReference type="Pfam" id="PF00364">
    <property type="entry name" value="Biotin_lipoyl"/>
    <property type="match status" value="1"/>
</dbReference>
<dbReference type="SUPFAM" id="SSF56059">
    <property type="entry name" value="Glutathione synthetase ATP-binding domain-like"/>
    <property type="match status" value="1"/>
</dbReference>
<comment type="cofactor">
    <cofactor evidence="1">
        <name>biotin</name>
        <dbReference type="ChEBI" id="CHEBI:57586"/>
    </cofactor>
</comment>
<dbReference type="InterPro" id="IPR048429">
    <property type="entry name" value="MCC_alpha_BT"/>
</dbReference>
<keyword evidence="3 6" id="KW-0547">Nucleotide-binding</keyword>
<dbReference type="PROSITE" id="PS00867">
    <property type="entry name" value="CPSASE_2"/>
    <property type="match status" value="1"/>
</dbReference>